<dbReference type="AlphaFoldDB" id="M0NGT4"/>
<evidence type="ECO:0000259" key="2">
    <source>
        <dbReference type="Pfam" id="PF24460"/>
    </source>
</evidence>
<dbReference type="InterPro" id="IPR055997">
    <property type="entry name" value="DUF7575"/>
</dbReference>
<dbReference type="RefSeq" id="WP_008007984.1">
    <property type="nucleotide sequence ID" value="NZ_AOJG01000041.1"/>
</dbReference>
<proteinExistence type="predicted"/>
<feature type="domain" description="DUF7575" evidence="2">
    <location>
        <begin position="125"/>
        <end position="151"/>
    </location>
</feature>
<dbReference type="EMBL" id="AOJG01000041">
    <property type="protein sequence ID" value="EMA57026.1"/>
    <property type="molecule type" value="Genomic_DNA"/>
</dbReference>
<keyword evidence="1" id="KW-0472">Membrane</keyword>
<gene>
    <name evidence="3" type="ORF">C469_14868</name>
</gene>
<organism evidence="3 4">
    <name type="scientific">Halorubrum lipolyticum DSM 21995</name>
    <dbReference type="NCBI Taxonomy" id="1227482"/>
    <lineage>
        <taxon>Archaea</taxon>
        <taxon>Methanobacteriati</taxon>
        <taxon>Methanobacteriota</taxon>
        <taxon>Stenosarchaea group</taxon>
        <taxon>Halobacteria</taxon>
        <taxon>Halobacteriales</taxon>
        <taxon>Haloferacaceae</taxon>
        <taxon>Halorubrum</taxon>
    </lineage>
</organism>
<evidence type="ECO:0000256" key="1">
    <source>
        <dbReference type="SAM" id="Phobius"/>
    </source>
</evidence>
<protein>
    <recommendedName>
        <fullName evidence="2">DUF7575 domain-containing protein</fullName>
    </recommendedName>
</protein>
<feature type="transmembrane region" description="Helical" evidence="1">
    <location>
        <begin position="66"/>
        <end position="86"/>
    </location>
</feature>
<evidence type="ECO:0000313" key="4">
    <source>
        <dbReference type="Proteomes" id="UP000011650"/>
    </source>
</evidence>
<dbReference type="Proteomes" id="UP000011650">
    <property type="component" value="Unassembled WGS sequence"/>
</dbReference>
<keyword evidence="4" id="KW-1185">Reference proteome</keyword>
<feature type="transmembrane region" description="Helical" evidence="1">
    <location>
        <begin position="35"/>
        <end position="54"/>
    </location>
</feature>
<sequence>MVRTTSRKRPWLAALLGALVTGFGHLYLRRWRRAAGWLAVLFAVSYVFVEPAAIDGLAAGEPVDPLSVAPTLLVGVASVADAYVLARAQNAVAQTGGATATRAGDAAAAGAGASSGETVNPSEEAIDSCPNCGKEVDPTLNFCHWCSADLPGGAETGSRGGEPERSER</sequence>
<dbReference type="PATRIC" id="fig|1227482.3.peg.3001"/>
<keyword evidence="1" id="KW-0812">Transmembrane</keyword>
<dbReference type="Pfam" id="PF24460">
    <property type="entry name" value="DUF7575"/>
    <property type="match status" value="1"/>
</dbReference>
<accession>M0NGT4</accession>
<comment type="caution">
    <text evidence="3">The sequence shown here is derived from an EMBL/GenBank/DDBJ whole genome shotgun (WGS) entry which is preliminary data.</text>
</comment>
<dbReference type="OrthoDB" id="204947at2157"/>
<keyword evidence="1" id="KW-1133">Transmembrane helix</keyword>
<evidence type="ECO:0000313" key="3">
    <source>
        <dbReference type="EMBL" id="EMA57026.1"/>
    </source>
</evidence>
<reference evidence="3 4" key="1">
    <citation type="journal article" date="2014" name="PLoS Genet.">
        <title>Phylogenetically driven sequencing of extremely halophilic archaea reveals strategies for static and dynamic osmo-response.</title>
        <authorList>
            <person name="Becker E.A."/>
            <person name="Seitzer P.M."/>
            <person name="Tritt A."/>
            <person name="Larsen D."/>
            <person name="Krusor M."/>
            <person name="Yao A.I."/>
            <person name="Wu D."/>
            <person name="Madern D."/>
            <person name="Eisen J.A."/>
            <person name="Darling A.E."/>
            <person name="Facciotti M.T."/>
        </authorList>
    </citation>
    <scope>NUCLEOTIDE SEQUENCE [LARGE SCALE GENOMIC DNA]</scope>
    <source>
        <strain evidence="3 4">DSM 21995</strain>
    </source>
</reference>
<feature type="transmembrane region" description="Helical" evidence="1">
    <location>
        <begin position="12"/>
        <end position="28"/>
    </location>
</feature>
<name>M0NGT4_9EURY</name>